<dbReference type="EMBL" id="CM018042">
    <property type="protein sequence ID" value="KAA8532601.1"/>
    <property type="molecule type" value="Genomic_DNA"/>
</dbReference>
<protein>
    <submittedName>
        <fullName evidence="2">Uncharacterized protein</fullName>
    </submittedName>
</protein>
<dbReference type="OrthoDB" id="672819at2759"/>
<dbReference type="PANTHER" id="PTHR33782">
    <property type="entry name" value="OS01G0121600 PROTEIN"/>
    <property type="match status" value="1"/>
</dbReference>
<dbReference type="Proteomes" id="UP000325577">
    <property type="component" value="Linkage Group LG19"/>
</dbReference>
<dbReference type="AlphaFoldDB" id="A0A5J5AUD4"/>
<dbReference type="PANTHER" id="PTHR33782:SF27">
    <property type="entry name" value="PROTEIN, PUTATIVE-RELATED"/>
    <property type="match status" value="1"/>
</dbReference>
<evidence type="ECO:0000313" key="3">
    <source>
        <dbReference type="Proteomes" id="UP000325577"/>
    </source>
</evidence>
<organism evidence="2 3">
    <name type="scientific">Nyssa sinensis</name>
    <dbReference type="NCBI Taxonomy" id="561372"/>
    <lineage>
        <taxon>Eukaryota</taxon>
        <taxon>Viridiplantae</taxon>
        <taxon>Streptophyta</taxon>
        <taxon>Embryophyta</taxon>
        <taxon>Tracheophyta</taxon>
        <taxon>Spermatophyta</taxon>
        <taxon>Magnoliopsida</taxon>
        <taxon>eudicotyledons</taxon>
        <taxon>Gunneridae</taxon>
        <taxon>Pentapetalae</taxon>
        <taxon>asterids</taxon>
        <taxon>Cornales</taxon>
        <taxon>Nyssaceae</taxon>
        <taxon>Nyssa</taxon>
    </lineage>
</organism>
<gene>
    <name evidence="2" type="ORF">F0562_032583</name>
</gene>
<reference evidence="2 3" key="1">
    <citation type="submission" date="2019-09" db="EMBL/GenBank/DDBJ databases">
        <title>A chromosome-level genome assembly of the Chinese tupelo Nyssa sinensis.</title>
        <authorList>
            <person name="Yang X."/>
            <person name="Kang M."/>
            <person name="Yang Y."/>
            <person name="Xiong H."/>
            <person name="Wang M."/>
            <person name="Zhang Z."/>
            <person name="Wang Z."/>
            <person name="Wu H."/>
            <person name="Ma T."/>
            <person name="Liu J."/>
            <person name="Xi Z."/>
        </authorList>
    </citation>
    <scope>NUCLEOTIDE SEQUENCE [LARGE SCALE GENOMIC DNA]</scope>
    <source>
        <strain evidence="2">J267</strain>
        <tissue evidence="2">Leaf</tissue>
    </source>
</reference>
<proteinExistence type="predicted"/>
<accession>A0A5J5AUD4</accession>
<name>A0A5J5AUD4_9ASTE</name>
<evidence type="ECO:0000313" key="2">
    <source>
        <dbReference type="EMBL" id="KAA8532601.1"/>
    </source>
</evidence>
<sequence>MQAASLHSLPLPTRPFSGNLRRFNRRKQRPSTAVSASNRDAYDRDHYNGRIVDENMIVLRMRIREMKMAESNFGADGNEAELGIANGGVFFIQCTDIDFSSCVLFDGIFQGDSR</sequence>
<evidence type="ECO:0000256" key="1">
    <source>
        <dbReference type="SAM" id="MobiDB-lite"/>
    </source>
</evidence>
<keyword evidence="3" id="KW-1185">Reference proteome</keyword>
<feature type="region of interest" description="Disordered" evidence="1">
    <location>
        <begin position="1"/>
        <end position="39"/>
    </location>
</feature>